<keyword evidence="1" id="KW-0472">Membrane</keyword>
<sequence length="38" mass="4731">MLLSFLQHDSFFVEVFGCPYVQLEFLIWPWLRVLIMRR</sequence>
<proteinExistence type="predicted"/>
<evidence type="ECO:0000256" key="1">
    <source>
        <dbReference type="SAM" id="Phobius"/>
    </source>
</evidence>
<accession>A0A2P2KCI2</accession>
<dbReference type="EMBL" id="GGEC01022962">
    <property type="protein sequence ID" value="MBX03446.1"/>
    <property type="molecule type" value="Transcribed_RNA"/>
</dbReference>
<evidence type="ECO:0000313" key="2">
    <source>
        <dbReference type="EMBL" id="MBX03446.1"/>
    </source>
</evidence>
<keyword evidence="1" id="KW-1133">Transmembrane helix</keyword>
<name>A0A2P2KCI2_RHIMU</name>
<reference evidence="2" key="1">
    <citation type="submission" date="2018-02" db="EMBL/GenBank/DDBJ databases">
        <title>Rhizophora mucronata_Transcriptome.</title>
        <authorList>
            <person name="Meera S.P."/>
            <person name="Sreeshan A."/>
            <person name="Augustine A."/>
        </authorList>
    </citation>
    <scope>NUCLEOTIDE SEQUENCE</scope>
    <source>
        <tissue evidence="2">Leaf</tissue>
    </source>
</reference>
<keyword evidence="1" id="KW-0812">Transmembrane</keyword>
<organism evidence="2">
    <name type="scientific">Rhizophora mucronata</name>
    <name type="common">Asiatic mangrove</name>
    <dbReference type="NCBI Taxonomy" id="61149"/>
    <lineage>
        <taxon>Eukaryota</taxon>
        <taxon>Viridiplantae</taxon>
        <taxon>Streptophyta</taxon>
        <taxon>Embryophyta</taxon>
        <taxon>Tracheophyta</taxon>
        <taxon>Spermatophyta</taxon>
        <taxon>Magnoliopsida</taxon>
        <taxon>eudicotyledons</taxon>
        <taxon>Gunneridae</taxon>
        <taxon>Pentapetalae</taxon>
        <taxon>rosids</taxon>
        <taxon>fabids</taxon>
        <taxon>Malpighiales</taxon>
        <taxon>Rhizophoraceae</taxon>
        <taxon>Rhizophora</taxon>
    </lineage>
</organism>
<protein>
    <submittedName>
        <fullName evidence="2">Uncharacterized protein</fullName>
    </submittedName>
</protein>
<dbReference type="AlphaFoldDB" id="A0A2P2KCI2"/>
<feature type="transmembrane region" description="Helical" evidence="1">
    <location>
        <begin position="12"/>
        <end position="31"/>
    </location>
</feature>